<dbReference type="InterPro" id="IPR021775">
    <property type="entry name" value="DUF3339"/>
</dbReference>
<evidence type="ECO:0000256" key="1">
    <source>
        <dbReference type="SAM" id="Phobius"/>
    </source>
</evidence>
<dbReference type="AlphaFoldDB" id="A0AAN9XP22"/>
<keyword evidence="1" id="KW-0812">Transmembrane</keyword>
<accession>A0AAN9XP22</accession>
<protein>
    <recommendedName>
        <fullName evidence="4">Transmembrane protein</fullName>
    </recommendedName>
</protein>
<dbReference type="Proteomes" id="UP001386955">
    <property type="component" value="Unassembled WGS sequence"/>
</dbReference>
<proteinExistence type="predicted"/>
<evidence type="ECO:0000313" key="2">
    <source>
        <dbReference type="EMBL" id="KAK7400886.1"/>
    </source>
</evidence>
<keyword evidence="3" id="KW-1185">Reference proteome</keyword>
<evidence type="ECO:0008006" key="4">
    <source>
        <dbReference type="Google" id="ProtNLM"/>
    </source>
</evidence>
<comment type="caution">
    <text evidence="2">The sequence shown here is derived from an EMBL/GenBank/DDBJ whole genome shotgun (WGS) entry which is preliminary data.</text>
</comment>
<keyword evidence="1" id="KW-0472">Membrane</keyword>
<dbReference type="EMBL" id="JAYMYS010000003">
    <property type="protein sequence ID" value="KAK7400886.1"/>
    <property type="molecule type" value="Genomic_DNA"/>
</dbReference>
<sequence>MGSDNQPSRDRPMTVDAIEAQQCFRVCVGIGTMLDCGAVVVAVMLFVLLMPGLLFQVPGSSRCIEFATFRTSGASIIIHSLLYFSFICLFLIAIRVHFYIG</sequence>
<feature type="transmembrane region" description="Helical" evidence="1">
    <location>
        <begin position="76"/>
        <end position="100"/>
    </location>
</feature>
<organism evidence="2 3">
    <name type="scientific">Psophocarpus tetragonolobus</name>
    <name type="common">Winged bean</name>
    <name type="synonym">Dolichos tetragonolobus</name>
    <dbReference type="NCBI Taxonomy" id="3891"/>
    <lineage>
        <taxon>Eukaryota</taxon>
        <taxon>Viridiplantae</taxon>
        <taxon>Streptophyta</taxon>
        <taxon>Embryophyta</taxon>
        <taxon>Tracheophyta</taxon>
        <taxon>Spermatophyta</taxon>
        <taxon>Magnoliopsida</taxon>
        <taxon>eudicotyledons</taxon>
        <taxon>Gunneridae</taxon>
        <taxon>Pentapetalae</taxon>
        <taxon>rosids</taxon>
        <taxon>fabids</taxon>
        <taxon>Fabales</taxon>
        <taxon>Fabaceae</taxon>
        <taxon>Papilionoideae</taxon>
        <taxon>50 kb inversion clade</taxon>
        <taxon>NPAAA clade</taxon>
        <taxon>indigoferoid/millettioid clade</taxon>
        <taxon>Phaseoleae</taxon>
        <taxon>Psophocarpus</taxon>
    </lineage>
</organism>
<dbReference type="PANTHER" id="PTHR33128:SF55">
    <property type="entry name" value="TRANSMEMBRANE PROTEIN"/>
    <property type="match status" value="1"/>
</dbReference>
<reference evidence="2 3" key="1">
    <citation type="submission" date="2024-01" db="EMBL/GenBank/DDBJ databases">
        <title>The genomes of 5 underutilized Papilionoideae crops provide insights into root nodulation and disease resistanc.</title>
        <authorList>
            <person name="Jiang F."/>
        </authorList>
    </citation>
    <scope>NUCLEOTIDE SEQUENCE [LARGE SCALE GENOMIC DNA]</scope>
    <source>
        <strain evidence="2">DUOXIRENSHENG_FW03</strain>
        <tissue evidence="2">Leaves</tissue>
    </source>
</reference>
<keyword evidence="1" id="KW-1133">Transmembrane helix</keyword>
<dbReference type="Pfam" id="PF11820">
    <property type="entry name" value="DUF3339"/>
    <property type="match status" value="1"/>
</dbReference>
<name>A0AAN9XP22_PSOTE</name>
<gene>
    <name evidence="2" type="ORF">VNO78_12195</name>
</gene>
<evidence type="ECO:0000313" key="3">
    <source>
        <dbReference type="Proteomes" id="UP001386955"/>
    </source>
</evidence>
<dbReference type="PANTHER" id="PTHR33128">
    <property type="entry name" value="OS05G0103400 PROTEIN"/>
    <property type="match status" value="1"/>
</dbReference>